<gene>
    <name evidence="8" type="ORF">AK33_09945</name>
</gene>
<dbReference type="Pfam" id="PF00108">
    <property type="entry name" value="Thiolase_N"/>
    <property type="match status" value="1"/>
</dbReference>
<comment type="caution">
    <text evidence="8">The sequence shown here is derived from an EMBL/GenBank/DDBJ whole genome shotgun (WGS) entry which is preliminary data.</text>
</comment>
<dbReference type="EC" id="2.3.1.9" evidence="8"/>
<dbReference type="Proteomes" id="UP000054123">
    <property type="component" value="Unassembled WGS sequence"/>
</dbReference>
<sequence length="393" mass="40901">MKNVVIASAVRTAIGNFGGSLAGVSAIELGTSVIQSAIERSGVDIMKIDEVIMGNVLQAGLGQNPARQALLRAGIGQEVPAYTINKVCGSGLKAVALAAQAIKAGDANIIVAGGMENMSQAPYLLDSKSRWGYRLGDGKVQDVILSDGLMCAENNYHMGITAENIAKKYGITREMQDELALASQQKATAAIQSGVFKNEIVPLNIKIKRKEFLFDTDEFVKQDSTIEGLSGLRTAFDKEGTVTAGNASGINDGAAALVIIEEETAKALGLNILARIRGYASGGVSPDIMGMGPVPATLNALKKTGLQLSDIDLIEANEAFAAQFLAVGKELGFDSEKVNVNGGAIALGHPIGASGARILVTLLHAMHARDKQLGLATLCIGGGQGISMIVERI</sequence>
<dbReference type="InterPro" id="IPR016039">
    <property type="entry name" value="Thiolase-like"/>
</dbReference>
<keyword evidence="3 5" id="KW-0012">Acyltransferase</keyword>
<dbReference type="InterPro" id="IPR020616">
    <property type="entry name" value="Thiolase_N"/>
</dbReference>
<proteinExistence type="inferred from homology"/>
<dbReference type="OrthoDB" id="9764638at2"/>
<dbReference type="PANTHER" id="PTHR18919">
    <property type="entry name" value="ACETYL-COA C-ACYLTRANSFERASE"/>
    <property type="match status" value="1"/>
</dbReference>
<evidence type="ECO:0000259" key="7">
    <source>
        <dbReference type="Pfam" id="PF02803"/>
    </source>
</evidence>
<dbReference type="PROSITE" id="PS00098">
    <property type="entry name" value="THIOLASE_1"/>
    <property type="match status" value="1"/>
</dbReference>
<dbReference type="FunFam" id="3.40.47.10:FF:000010">
    <property type="entry name" value="Acetyl-CoA acetyltransferase (Thiolase)"/>
    <property type="match status" value="1"/>
</dbReference>
<dbReference type="PANTHER" id="PTHR18919:SF164">
    <property type="entry name" value="ACETYL-COA ACETYLTRANSFERASE"/>
    <property type="match status" value="1"/>
</dbReference>
<dbReference type="PATRIC" id="fig|1450449.3.peg.1979"/>
<evidence type="ECO:0000256" key="1">
    <source>
        <dbReference type="ARBA" id="ARBA00010982"/>
    </source>
</evidence>
<evidence type="ECO:0000313" key="8">
    <source>
        <dbReference type="EMBL" id="EXI61541.1"/>
    </source>
</evidence>
<evidence type="ECO:0000256" key="2">
    <source>
        <dbReference type="ARBA" id="ARBA00022679"/>
    </source>
</evidence>
<evidence type="ECO:0000256" key="3">
    <source>
        <dbReference type="ARBA" id="ARBA00023315"/>
    </source>
</evidence>
<dbReference type="PIRSF" id="PIRSF000429">
    <property type="entry name" value="Ac-CoA_Ac_transf"/>
    <property type="match status" value="1"/>
</dbReference>
<dbReference type="PROSITE" id="PS00737">
    <property type="entry name" value="THIOLASE_2"/>
    <property type="match status" value="1"/>
</dbReference>
<dbReference type="InterPro" id="IPR002155">
    <property type="entry name" value="Thiolase"/>
</dbReference>
<dbReference type="GO" id="GO:0003985">
    <property type="term" value="F:acetyl-CoA C-acetyltransferase activity"/>
    <property type="evidence" value="ECO:0007669"/>
    <property type="project" value="UniProtKB-EC"/>
</dbReference>
<feature type="active site" description="Proton acceptor" evidence="4">
    <location>
        <position position="379"/>
    </location>
</feature>
<feature type="active site" description="Proton acceptor" evidence="4">
    <location>
        <position position="349"/>
    </location>
</feature>
<dbReference type="RefSeq" id="WP_042804044.1">
    <property type="nucleotide sequence ID" value="NZ_AVSP01000005.1"/>
</dbReference>
<dbReference type="AlphaFoldDB" id="A0A011MGE3"/>
<dbReference type="InterPro" id="IPR020615">
    <property type="entry name" value="Thiolase_acyl_enz_int_AS"/>
</dbReference>
<keyword evidence="2 5" id="KW-0808">Transferase</keyword>
<accession>A0A011MGE3</accession>
<dbReference type="PROSITE" id="PS00099">
    <property type="entry name" value="THIOLASE_3"/>
    <property type="match status" value="1"/>
</dbReference>
<evidence type="ECO:0000313" key="9">
    <source>
        <dbReference type="Proteomes" id="UP000054123"/>
    </source>
</evidence>
<dbReference type="Pfam" id="PF02803">
    <property type="entry name" value="Thiolase_C"/>
    <property type="match status" value="1"/>
</dbReference>
<dbReference type="GO" id="GO:0044281">
    <property type="term" value="P:small molecule metabolic process"/>
    <property type="evidence" value="ECO:0007669"/>
    <property type="project" value="UniProtKB-ARBA"/>
</dbReference>
<dbReference type="SUPFAM" id="SSF53901">
    <property type="entry name" value="Thiolase-like"/>
    <property type="match status" value="2"/>
</dbReference>
<dbReference type="CDD" id="cd00751">
    <property type="entry name" value="thiolase"/>
    <property type="match status" value="1"/>
</dbReference>
<dbReference type="InterPro" id="IPR020613">
    <property type="entry name" value="Thiolase_CS"/>
</dbReference>
<dbReference type="NCBIfam" id="TIGR01930">
    <property type="entry name" value="AcCoA-C-Actrans"/>
    <property type="match status" value="1"/>
</dbReference>
<feature type="active site" description="Acyl-thioester intermediate" evidence="4">
    <location>
        <position position="88"/>
    </location>
</feature>
<feature type="domain" description="Thiolase N-terminal" evidence="6">
    <location>
        <begin position="4"/>
        <end position="263"/>
    </location>
</feature>
<name>A0A011MGE3_9PAST</name>
<evidence type="ECO:0000256" key="4">
    <source>
        <dbReference type="PIRSR" id="PIRSR000429-1"/>
    </source>
</evidence>
<feature type="domain" description="Thiolase C-terminal" evidence="7">
    <location>
        <begin position="271"/>
        <end position="392"/>
    </location>
</feature>
<dbReference type="Gene3D" id="3.40.47.10">
    <property type="match status" value="2"/>
</dbReference>
<keyword evidence="9" id="KW-1185">Reference proteome</keyword>
<dbReference type="STRING" id="1122190.GCA_000621105_01049"/>
<organism evidence="8 9">
    <name type="scientific">Mannheimia granulomatis</name>
    <dbReference type="NCBI Taxonomy" id="85402"/>
    <lineage>
        <taxon>Bacteria</taxon>
        <taxon>Pseudomonadati</taxon>
        <taxon>Pseudomonadota</taxon>
        <taxon>Gammaproteobacteria</taxon>
        <taxon>Pasteurellales</taxon>
        <taxon>Pasteurellaceae</taxon>
        <taxon>Mannheimia</taxon>
    </lineage>
</organism>
<protein>
    <submittedName>
        <fullName evidence="8">Acetyl-CoA acetyltransferase</fullName>
        <ecNumber evidence="8">2.3.1.9</ecNumber>
    </submittedName>
</protein>
<evidence type="ECO:0000256" key="5">
    <source>
        <dbReference type="RuleBase" id="RU003557"/>
    </source>
</evidence>
<dbReference type="EMBL" id="JANJ01000007">
    <property type="protein sequence ID" value="EXI61541.1"/>
    <property type="molecule type" value="Genomic_DNA"/>
</dbReference>
<evidence type="ECO:0000259" key="6">
    <source>
        <dbReference type="Pfam" id="PF00108"/>
    </source>
</evidence>
<dbReference type="InterPro" id="IPR020610">
    <property type="entry name" value="Thiolase_AS"/>
</dbReference>
<dbReference type="InterPro" id="IPR020617">
    <property type="entry name" value="Thiolase_C"/>
</dbReference>
<comment type="similarity">
    <text evidence="1 5">Belongs to the thiolase-like superfamily. Thiolase family.</text>
</comment>
<reference evidence="8 9" key="1">
    <citation type="journal article" date="2014" name="Genome Announc.">
        <title>Genome Sequence of a Presumptive Mannheimia haemolytica Strain with an A1/A6-Cross-Reactive Serotype from a White-Tailed Deer (Odocoileus virginianus).</title>
        <authorList>
            <person name="Lawrence P.K."/>
            <person name="Bey R.F."/>
            <person name="Wiener B."/>
            <person name="Kittichotirat W."/>
            <person name="Bumgarner R.E."/>
        </authorList>
    </citation>
    <scope>NUCLEOTIDE SEQUENCE [LARGE SCALE GENOMIC DNA]</scope>
    <source>
        <strain evidence="8 9">PKL10</strain>
    </source>
</reference>